<proteinExistence type="predicted"/>
<organism evidence="1 2">
    <name type="scientific">Austropuccinia psidii MF-1</name>
    <dbReference type="NCBI Taxonomy" id="1389203"/>
    <lineage>
        <taxon>Eukaryota</taxon>
        <taxon>Fungi</taxon>
        <taxon>Dikarya</taxon>
        <taxon>Basidiomycota</taxon>
        <taxon>Pucciniomycotina</taxon>
        <taxon>Pucciniomycetes</taxon>
        <taxon>Pucciniales</taxon>
        <taxon>Sphaerophragmiaceae</taxon>
        <taxon>Austropuccinia</taxon>
    </lineage>
</organism>
<sequence length="137" mass="14841">MALLSRAALRYSGWPEEDPSKQRLGSADGMDGWDSSSVRIMTPWSIPPAAGDVNLEGWRTDDCIHRQPSSALADGPNLNGHLILSSSAALLMNDDPDGRGRIDPSLLKTSIIGLVILFKFPSVCSASHITHQHQTEH</sequence>
<dbReference type="EMBL" id="AVOT02051021">
    <property type="protein sequence ID" value="MBW0546061.1"/>
    <property type="molecule type" value="Genomic_DNA"/>
</dbReference>
<gene>
    <name evidence="1" type="ORF">O181_085776</name>
</gene>
<reference evidence="1" key="1">
    <citation type="submission" date="2021-03" db="EMBL/GenBank/DDBJ databases">
        <title>Draft genome sequence of rust myrtle Austropuccinia psidii MF-1, a brazilian biotype.</title>
        <authorList>
            <person name="Quecine M.C."/>
            <person name="Pachon D.M.R."/>
            <person name="Bonatelli M.L."/>
            <person name="Correr F.H."/>
            <person name="Franceschini L.M."/>
            <person name="Leite T.F."/>
            <person name="Margarido G.R.A."/>
            <person name="Almeida C.A."/>
            <person name="Ferrarezi J.A."/>
            <person name="Labate C.A."/>
        </authorList>
    </citation>
    <scope>NUCLEOTIDE SEQUENCE</scope>
    <source>
        <strain evidence="1">MF-1</strain>
    </source>
</reference>
<evidence type="ECO:0000313" key="1">
    <source>
        <dbReference type="EMBL" id="MBW0546061.1"/>
    </source>
</evidence>
<dbReference type="AlphaFoldDB" id="A0A9Q3FTL0"/>
<dbReference type="Proteomes" id="UP000765509">
    <property type="component" value="Unassembled WGS sequence"/>
</dbReference>
<protein>
    <submittedName>
        <fullName evidence="1">Uncharacterized protein</fullName>
    </submittedName>
</protein>
<keyword evidence="2" id="KW-1185">Reference proteome</keyword>
<comment type="caution">
    <text evidence="1">The sequence shown here is derived from an EMBL/GenBank/DDBJ whole genome shotgun (WGS) entry which is preliminary data.</text>
</comment>
<accession>A0A9Q3FTL0</accession>
<evidence type="ECO:0000313" key="2">
    <source>
        <dbReference type="Proteomes" id="UP000765509"/>
    </source>
</evidence>
<name>A0A9Q3FTL0_9BASI</name>